<dbReference type="PANTHER" id="PTHR43193">
    <property type="match status" value="1"/>
</dbReference>
<protein>
    <submittedName>
        <fullName evidence="5">4Fe-4S dicluster domain-containing protein</fullName>
    </submittedName>
</protein>
<organism evidence="5 6">
    <name type="scientific">[Eubacterium] hominis</name>
    <dbReference type="NCBI Taxonomy" id="2764325"/>
    <lineage>
        <taxon>Bacteria</taxon>
        <taxon>Bacillati</taxon>
        <taxon>Bacillota</taxon>
        <taxon>Erysipelotrichia</taxon>
        <taxon>Erysipelotrichales</taxon>
        <taxon>Erysipelotrichaceae</taxon>
        <taxon>Amedibacillus</taxon>
    </lineage>
</organism>
<dbReference type="PROSITE" id="PS00198">
    <property type="entry name" value="4FE4S_FER_1"/>
    <property type="match status" value="1"/>
</dbReference>
<dbReference type="GO" id="GO:0051536">
    <property type="term" value="F:iron-sulfur cluster binding"/>
    <property type="evidence" value="ECO:0007669"/>
    <property type="project" value="UniProtKB-KW"/>
</dbReference>
<dbReference type="SUPFAM" id="SSF54862">
    <property type="entry name" value="4Fe-4S ferredoxins"/>
    <property type="match status" value="1"/>
</dbReference>
<dbReference type="InterPro" id="IPR017900">
    <property type="entry name" value="4Fe4S_Fe_S_CS"/>
</dbReference>
<dbReference type="GO" id="GO:0046872">
    <property type="term" value="F:metal ion binding"/>
    <property type="evidence" value="ECO:0007669"/>
    <property type="project" value="UniProtKB-KW"/>
</dbReference>
<dbReference type="PROSITE" id="PS51379">
    <property type="entry name" value="4FE4S_FER_2"/>
    <property type="match status" value="2"/>
</dbReference>
<dbReference type="RefSeq" id="WP_117536291.1">
    <property type="nucleotide sequence ID" value="NZ_CP060636.1"/>
</dbReference>
<evidence type="ECO:0000313" key="5">
    <source>
        <dbReference type="EMBL" id="QNM12649.1"/>
    </source>
</evidence>
<evidence type="ECO:0000259" key="4">
    <source>
        <dbReference type="PROSITE" id="PS51379"/>
    </source>
</evidence>
<keyword evidence="1" id="KW-0479">Metal-binding</keyword>
<reference evidence="5 6" key="1">
    <citation type="submission" date="2020-08" db="EMBL/GenBank/DDBJ databases">
        <authorList>
            <person name="Liu C."/>
            <person name="Sun Q."/>
        </authorList>
    </citation>
    <scope>NUCLEOTIDE SEQUENCE [LARGE SCALE GENOMIC DNA]</scope>
    <source>
        <strain evidence="5 6">NSJ-61</strain>
    </source>
</reference>
<accession>A0A7G9GPB7</accession>
<keyword evidence="2" id="KW-0408">Iron</keyword>
<dbReference type="Pfam" id="PF12838">
    <property type="entry name" value="Fer4_7"/>
    <property type="match status" value="1"/>
</dbReference>
<feature type="domain" description="4Fe-4S ferredoxin-type" evidence="4">
    <location>
        <begin position="39"/>
        <end position="68"/>
    </location>
</feature>
<keyword evidence="6" id="KW-1185">Reference proteome</keyword>
<dbReference type="InterPro" id="IPR052977">
    <property type="entry name" value="Polyferredoxin-like_ET"/>
</dbReference>
<dbReference type="Proteomes" id="UP000515856">
    <property type="component" value="Chromosome"/>
</dbReference>
<name>A0A7G9GPB7_9FIRM</name>
<dbReference type="PANTHER" id="PTHR43193:SF2">
    <property type="entry name" value="POLYFERREDOXIN PROTEIN FWDF"/>
    <property type="match status" value="1"/>
</dbReference>
<dbReference type="InterPro" id="IPR017896">
    <property type="entry name" value="4Fe4S_Fe-S-bd"/>
</dbReference>
<sequence length="74" mass="8598">MKEYPKLYNLKENCCGCTACASICPKECIYMEFDDEGFMYPRVDYNKCINCYMCKSVCPFKVMEGINGNVKNYV</sequence>
<dbReference type="KEGG" id="ehn:H9Q80_01450"/>
<keyword evidence="3" id="KW-0411">Iron-sulfur</keyword>
<gene>
    <name evidence="5" type="ORF">H9Q80_01450</name>
</gene>
<dbReference type="Gene3D" id="3.30.70.20">
    <property type="match status" value="1"/>
</dbReference>
<dbReference type="EMBL" id="CP060636">
    <property type="protein sequence ID" value="QNM12649.1"/>
    <property type="molecule type" value="Genomic_DNA"/>
</dbReference>
<feature type="domain" description="4Fe-4S ferredoxin-type" evidence="4">
    <location>
        <begin position="3"/>
        <end position="34"/>
    </location>
</feature>
<proteinExistence type="predicted"/>
<evidence type="ECO:0000256" key="2">
    <source>
        <dbReference type="ARBA" id="ARBA00023004"/>
    </source>
</evidence>
<evidence type="ECO:0000256" key="1">
    <source>
        <dbReference type="ARBA" id="ARBA00022723"/>
    </source>
</evidence>
<evidence type="ECO:0000256" key="3">
    <source>
        <dbReference type="ARBA" id="ARBA00023014"/>
    </source>
</evidence>
<evidence type="ECO:0000313" key="6">
    <source>
        <dbReference type="Proteomes" id="UP000515856"/>
    </source>
</evidence>
<dbReference type="AlphaFoldDB" id="A0A7G9GPB7"/>